<dbReference type="GO" id="GO:0008483">
    <property type="term" value="F:transaminase activity"/>
    <property type="evidence" value="ECO:0007669"/>
    <property type="project" value="UniProtKB-KW"/>
</dbReference>
<name>A0ABT3NR04_9PROT</name>
<evidence type="ECO:0000313" key="4">
    <source>
        <dbReference type="Proteomes" id="UP001526430"/>
    </source>
</evidence>
<dbReference type="Gene3D" id="3.40.640.10">
    <property type="entry name" value="Type I PLP-dependent aspartate aminotransferase-like (Major domain)"/>
    <property type="match status" value="1"/>
</dbReference>
<dbReference type="Proteomes" id="UP001526430">
    <property type="component" value="Unassembled WGS sequence"/>
</dbReference>
<comment type="caution">
    <text evidence="3">The sequence shown here is derived from an EMBL/GenBank/DDBJ whole genome shotgun (WGS) entry which is preliminary data.</text>
</comment>
<keyword evidence="3" id="KW-0808">Transferase</keyword>
<keyword evidence="1" id="KW-0663">Pyridoxal phosphate</keyword>
<keyword evidence="4" id="KW-1185">Reference proteome</keyword>
<organism evidence="3 4">
    <name type="scientific">Sabulicella glaciei</name>
    <dbReference type="NCBI Taxonomy" id="2984948"/>
    <lineage>
        <taxon>Bacteria</taxon>
        <taxon>Pseudomonadati</taxon>
        <taxon>Pseudomonadota</taxon>
        <taxon>Alphaproteobacteria</taxon>
        <taxon>Acetobacterales</taxon>
        <taxon>Acetobacteraceae</taxon>
        <taxon>Sabulicella</taxon>
    </lineage>
</organism>
<sequence length="363" mass="39201">MRPLFDPGEFTIPDGVHHLCAGGKSAVLRCTETALLRFLQDKTGGKEGDSRQEAEVERLVGRLAGFWSVPEGDVGLCSSVAEGVSILAESWDWRPGDNVVAVAHEYPSLAAPFVALPGVELRVVADLAALHARSDSRTRMVLASHVSFLDAERADLRALREAADRVGAALVLDHTQAAGWCRIAAGIEDFGFAACYKWLLGITGIAIAHWNRARQPGWAPRTAGWHSIGAEWRPDWPERPLVPGAMRFNRGNPNHAGAYALHAALDFLDRHDAAALESHVLALAGELRARSLEVRLPMLTPANHGASVCLPHPDTRTATALLARHGVWAWGGRGRIRVSFHGYNGGTDLDAAFDALREVFSAP</sequence>
<dbReference type="Pfam" id="PF00266">
    <property type="entry name" value="Aminotran_5"/>
    <property type="match status" value="1"/>
</dbReference>
<accession>A0ABT3NR04</accession>
<dbReference type="Gene3D" id="3.90.1150.10">
    <property type="entry name" value="Aspartate Aminotransferase, domain 1"/>
    <property type="match status" value="1"/>
</dbReference>
<dbReference type="PANTHER" id="PTHR43586:SF15">
    <property type="entry name" value="BLR3095 PROTEIN"/>
    <property type="match status" value="1"/>
</dbReference>
<reference evidence="3 4" key="1">
    <citation type="submission" date="2022-10" db="EMBL/GenBank/DDBJ databases">
        <title>Roseococcus glaciei nov., sp. nov., isolated from glacier.</title>
        <authorList>
            <person name="Liu Q."/>
            <person name="Xin Y.-H."/>
        </authorList>
    </citation>
    <scope>NUCLEOTIDE SEQUENCE [LARGE SCALE GENOMIC DNA]</scope>
    <source>
        <strain evidence="3 4">MDT2-1-1</strain>
    </source>
</reference>
<dbReference type="InterPro" id="IPR015422">
    <property type="entry name" value="PyrdxlP-dep_Trfase_small"/>
</dbReference>
<proteinExistence type="predicted"/>
<dbReference type="InterPro" id="IPR000192">
    <property type="entry name" value="Aminotrans_V_dom"/>
</dbReference>
<dbReference type="RefSeq" id="WP_301588224.1">
    <property type="nucleotide sequence ID" value="NZ_JAPFQI010000001.1"/>
</dbReference>
<protein>
    <submittedName>
        <fullName evidence="3">Aminotransferase class V-fold PLP-dependent enzyme</fullName>
    </submittedName>
</protein>
<feature type="domain" description="Aminotransferase class V" evidence="2">
    <location>
        <begin position="74"/>
        <end position="294"/>
    </location>
</feature>
<keyword evidence="3" id="KW-0032">Aminotransferase</keyword>
<dbReference type="EMBL" id="JAPFQI010000001">
    <property type="protein sequence ID" value="MCW8084581.1"/>
    <property type="molecule type" value="Genomic_DNA"/>
</dbReference>
<evidence type="ECO:0000256" key="1">
    <source>
        <dbReference type="ARBA" id="ARBA00022898"/>
    </source>
</evidence>
<dbReference type="PANTHER" id="PTHR43586">
    <property type="entry name" value="CYSTEINE DESULFURASE"/>
    <property type="match status" value="1"/>
</dbReference>
<evidence type="ECO:0000259" key="2">
    <source>
        <dbReference type="Pfam" id="PF00266"/>
    </source>
</evidence>
<evidence type="ECO:0000313" key="3">
    <source>
        <dbReference type="EMBL" id="MCW8084581.1"/>
    </source>
</evidence>
<dbReference type="InterPro" id="IPR015421">
    <property type="entry name" value="PyrdxlP-dep_Trfase_major"/>
</dbReference>
<dbReference type="SUPFAM" id="SSF53383">
    <property type="entry name" value="PLP-dependent transferases"/>
    <property type="match status" value="1"/>
</dbReference>
<gene>
    <name evidence="3" type="ORF">OF850_02985</name>
</gene>
<dbReference type="InterPro" id="IPR015424">
    <property type="entry name" value="PyrdxlP-dep_Trfase"/>
</dbReference>